<feature type="transmembrane region" description="Helical" evidence="5">
    <location>
        <begin position="270"/>
        <end position="289"/>
    </location>
</feature>
<organism evidence="6 7">
    <name type="scientific">Hesseltinella vesiculosa</name>
    <dbReference type="NCBI Taxonomy" id="101127"/>
    <lineage>
        <taxon>Eukaryota</taxon>
        <taxon>Fungi</taxon>
        <taxon>Fungi incertae sedis</taxon>
        <taxon>Mucoromycota</taxon>
        <taxon>Mucoromycotina</taxon>
        <taxon>Mucoromycetes</taxon>
        <taxon>Mucorales</taxon>
        <taxon>Cunninghamellaceae</taxon>
        <taxon>Hesseltinella</taxon>
    </lineage>
</organism>
<dbReference type="GO" id="GO:0016020">
    <property type="term" value="C:membrane"/>
    <property type="evidence" value="ECO:0007669"/>
    <property type="project" value="UniProtKB-SubCell"/>
</dbReference>
<dbReference type="AlphaFoldDB" id="A0A1X2GDX0"/>
<evidence type="ECO:0000256" key="2">
    <source>
        <dbReference type="ARBA" id="ARBA00022692"/>
    </source>
</evidence>
<dbReference type="Pfam" id="PF05653">
    <property type="entry name" value="Mg_trans_NIPA"/>
    <property type="match status" value="1"/>
</dbReference>
<feature type="transmembrane region" description="Helical" evidence="5">
    <location>
        <begin position="79"/>
        <end position="97"/>
    </location>
</feature>
<reference evidence="6 7" key="1">
    <citation type="submission" date="2016-07" db="EMBL/GenBank/DDBJ databases">
        <title>Pervasive Adenine N6-methylation of Active Genes in Fungi.</title>
        <authorList>
            <consortium name="DOE Joint Genome Institute"/>
            <person name="Mondo S.J."/>
            <person name="Dannebaum R.O."/>
            <person name="Kuo R.C."/>
            <person name="Labutti K."/>
            <person name="Haridas S."/>
            <person name="Kuo A."/>
            <person name="Salamov A."/>
            <person name="Ahrendt S.R."/>
            <person name="Lipzen A."/>
            <person name="Sullivan W."/>
            <person name="Andreopoulos W.B."/>
            <person name="Clum A."/>
            <person name="Lindquist E."/>
            <person name="Daum C."/>
            <person name="Ramamoorthy G.K."/>
            <person name="Gryganskyi A."/>
            <person name="Culley D."/>
            <person name="Magnuson J.K."/>
            <person name="James T.Y."/>
            <person name="O'Malley M.A."/>
            <person name="Stajich J.E."/>
            <person name="Spatafora J.W."/>
            <person name="Visel A."/>
            <person name="Grigoriev I.V."/>
        </authorList>
    </citation>
    <scope>NUCLEOTIDE SEQUENCE [LARGE SCALE GENOMIC DNA]</scope>
    <source>
        <strain evidence="6 7">NRRL 3301</strain>
    </source>
</reference>
<feature type="transmembrane region" description="Helical" evidence="5">
    <location>
        <begin position="6"/>
        <end position="25"/>
    </location>
</feature>
<evidence type="ECO:0000313" key="6">
    <source>
        <dbReference type="EMBL" id="ORX51572.1"/>
    </source>
</evidence>
<keyword evidence="2 5" id="KW-0812">Transmembrane</keyword>
<protein>
    <submittedName>
        <fullName evidence="6">DUF803-domain-containing protein</fullName>
    </submittedName>
</protein>
<feature type="transmembrane region" description="Helical" evidence="5">
    <location>
        <begin position="172"/>
        <end position="200"/>
    </location>
</feature>
<feature type="transmembrane region" description="Helical" evidence="5">
    <location>
        <begin position="144"/>
        <end position="160"/>
    </location>
</feature>
<dbReference type="EMBL" id="MCGT01000020">
    <property type="protein sequence ID" value="ORX51572.1"/>
    <property type="molecule type" value="Genomic_DNA"/>
</dbReference>
<dbReference type="Proteomes" id="UP000242146">
    <property type="component" value="Unassembled WGS sequence"/>
</dbReference>
<dbReference type="SUPFAM" id="SSF103481">
    <property type="entry name" value="Multidrug resistance efflux transporter EmrE"/>
    <property type="match status" value="1"/>
</dbReference>
<evidence type="ECO:0000256" key="1">
    <source>
        <dbReference type="ARBA" id="ARBA00004141"/>
    </source>
</evidence>
<dbReference type="InterPro" id="IPR008521">
    <property type="entry name" value="Mg_trans_NIPA"/>
</dbReference>
<gene>
    <name evidence="6" type="ORF">DM01DRAFT_1392682</name>
</gene>
<keyword evidence="3 5" id="KW-1133">Transmembrane helix</keyword>
<sequence>MESKYIGLLLAICSSVLIGVSFVLTKIGLQRCTPSQEGHYASDSHRYLRNPIWWVGMITMISGELLNFVGYIFAPAVLITPLGALSVVWAVLASPLLKEKLTRIGIIGCLLSLLGALIIVLHAPEDPVVQSVDELVNYMLQPGFIVYTVCVILATVLLIWKAVPRWGKDRPLVYVSICSLVGSLSIMTIKAFGIAVRLTIEGYNQFLQPSTYVFAIMCIISILIQINYFNKALDTYSTNVVTPIYYVSFTTTTILASAIMYRGWHTADGIATATLICGFLIIFIGVYLLNAMASHNIAIPHPKLHITKNTATKGGINRVSLERAVNDIAITR</sequence>
<name>A0A1X2GDX0_9FUNG</name>
<dbReference type="PANTHER" id="PTHR12570:SF85">
    <property type="entry name" value="DUF803 DOMAIN MEMBRANE PROTEIN (AFU_ORTHOLOGUE AFUA_1G15880)"/>
    <property type="match status" value="1"/>
</dbReference>
<feature type="transmembrane region" description="Helical" evidence="5">
    <location>
        <begin position="212"/>
        <end position="230"/>
    </location>
</feature>
<feature type="transmembrane region" description="Helical" evidence="5">
    <location>
        <begin position="104"/>
        <end position="124"/>
    </location>
</feature>
<accession>A0A1X2GDX0</accession>
<dbReference type="InterPro" id="IPR037185">
    <property type="entry name" value="EmrE-like"/>
</dbReference>
<evidence type="ECO:0000256" key="3">
    <source>
        <dbReference type="ARBA" id="ARBA00022989"/>
    </source>
</evidence>
<feature type="transmembrane region" description="Helical" evidence="5">
    <location>
        <begin position="52"/>
        <end position="73"/>
    </location>
</feature>
<feature type="transmembrane region" description="Helical" evidence="5">
    <location>
        <begin position="242"/>
        <end position="264"/>
    </location>
</feature>
<dbReference type="GO" id="GO:0015095">
    <property type="term" value="F:magnesium ion transmembrane transporter activity"/>
    <property type="evidence" value="ECO:0007669"/>
    <property type="project" value="InterPro"/>
</dbReference>
<dbReference type="OrthoDB" id="6428174at2759"/>
<dbReference type="STRING" id="101127.A0A1X2GDX0"/>
<evidence type="ECO:0000313" key="7">
    <source>
        <dbReference type="Proteomes" id="UP000242146"/>
    </source>
</evidence>
<comment type="caution">
    <text evidence="6">The sequence shown here is derived from an EMBL/GenBank/DDBJ whole genome shotgun (WGS) entry which is preliminary data.</text>
</comment>
<keyword evidence="7" id="KW-1185">Reference proteome</keyword>
<evidence type="ECO:0000256" key="4">
    <source>
        <dbReference type="ARBA" id="ARBA00023136"/>
    </source>
</evidence>
<evidence type="ECO:0000256" key="5">
    <source>
        <dbReference type="SAM" id="Phobius"/>
    </source>
</evidence>
<comment type="subcellular location">
    <subcellularLocation>
        <location evidence="1">Membrane</location>
        <topology evidence="1">Multi-pass membrane protein</topology>
    </subcellularLocation>
</comment>
<keyword evidence="4 5" id="KW-0472">Membrane</keyword>
<proteinExistence type="predicted"/>
<dbReference type="PANTHER" id="PTHR12570">
    <property type="match status" value="1"/>
</dbReference>